<accession>A0ACC2F057</accession>
<evidence type="ECO:0000313" key="2">
    <source>
        <dbReference type="Proteomes" id="UP001157502"/>
    </source>
</evidence>
<proteinExistence type="predicted"/>
<dbReference type="Proteomes" id="UP001157502">
    <property type="component" value="Chromosome 37"/>
</dbReference>
<dbReference type="EMBL" id="CM055764">
    <property type="protein sequence ID" value="KAJ7984764.1"/>
    <property type="molecule type" value="Genomic_DNA"/>
</dbReference>
<protein>
    <submittedName>
        <fullName evidence="1">Uncharacterized protein</fullName>
    </submittedName>
</protein>
<gene>
    <name evidence="1" type="ORF">DPEC_G00358150</name>
</gene>
<organism evidence="1 2">
    <name type="scientific">Dallia pectoralis</name>
    <name type="common">Alaska blackfish</name>
    <dbReference type="NCBI Taxonomy" id="75939"/>
    <lineage>
        <taxon>Eukaryota</taxon>
        <taxon>Metazoa</taxon>
        <taxon>Chordata</taxon>
        <taxon>Craniata</taxon>
        <taxon>Vertebrata</taxon>
        <taxon>Euteleostomi</taxon>
        <taxon>Actinopterygii</taxon>
        <taxon>Neopterygii</taxon>
        <taxon>Teleostei</taxon>
        <taxon>Protacanthopterygii</taxon>
        <taxon>Esociformes</taxon>
        <taxon>Umbridae</taxon>
        <taxon>Dallia</taxon>
    </lineage>
</organism>
<name>A0ACC2F057_DALPE</name>
<keyword evidence="2" id="KW-1185">Reference proteome</keyword>
<sequence length="610" mass="68715">MAEWNAYYQNDDDNVDGEEGDESGVDYKSTGRDSLVFLVDASKEMFIKEESGELSPFDMTMQCVRSVYTSKIISSEKDLVALVFYGTEQSKNPRNSFKHVYVYHDLDTPGARRVQDVDGLRGEEGAKLAAKTMGCGKTNLGEALWCCSNLYSDIKLRLSHKRLMIFTCRDSPHGGDSERDRQARTKAGDLKETGVLIDLMHLMKPGGFDVSIFFCDVVSPPEDEAELGLQMEPCGKLEDLQKRVRAKEMKKRSIARLNLCLGEGMNVAVGVYITALPARKPNAIRLYKDNNEPVRTKTRLYNTENGSLLLPSDTKRAQVYAGKQIVMEKNEVDLIKKFSEPGLELIGFKPMERLKLYHHLRSPVFIYPEEEMVTGSACVFTALLKRCSERDVFALCKYTRIRNSPPRFLALVPQREELDEGQTQLTAPGFNGIFLPYADDIRTLDTPQLPTACDAQVDKMKEIVKSLRFKYRCDSFENPVLQQHYRNLEALALDLMAPEPIEDLTMPKINMIDERLGSLAQEFKDLVYPDDYNPESKTVTKRKPAEAAGGAEKKPKMDLTEDELRDHVRKGTLGKLTVPILKGACKQFGVVITGTKKQELIDALKAQLGQ</sequence>
<evidence type="ECO:0000313" key="1">
    <source>
        <dbReference type="EMBL" id="KAJ7984764.1"/>
    </source>
</evidence>
<comment type="caution">
    <text evidence="1">The sequence shown here is derived from an EMBL/GenBank/DDBJ whole genome shotgun (WGS) entry which is preliminary data.</text>
</comment>
<reference evidence="1" key="1">
    <citation type="submission" date="2021-05" db="EMBL/GenBank/DDBJ databases">
        <authorList>
            <person name="Pan Q."/>
            <person name="Jouanno E."/>
            <person name="Zahm M."/>
            <person name="Klopp C."/>
            <person name="Cabau C."/>
            <person name="Louis A."/>
            <person name="Berthelot C."/>
            <person name="Parey E."/>
            <person name="Roest Crollius H."/>
            <person name="Montfort J."/>
            <person name="Robinson-Rechavi M."/>
            <person name="Bouchez O."/>
            <person name="Lampietro C."/>
            <person name="Lopez Roques C."/>
            <person name="Donnadieu C."/>
            <person name="Postlethwait J."/>
            <person name="Bobe J."/>
            <person name="Dillon D."/>
            <person name="Chandos A."/>
            <person name="von Hippel F."/>
            <person name="Guiguen Y."/>
        </authorList>
    </citation>
    <scope>NUCLEOTIDE SEQUENCE</scope>
    <source>
        <strain evidence="1">YG-Jan2019</strain>
    </source>
</reference>